<protein>
    <submittedName>
        <fullName evidence="1">Uncharacterized protein</fullName>
    </submittedName>
</protein>
<accession>A0A7J7K8W5</accession>
<dbReference type="EMBL" id="VXIV02001019">
    <property type="protein sequence ID" value="KAF6034697.1"/>
    <property type="molecule type" value="Genomic_DNA"/>
</dbReference>
<sequence length="167" mass="18871">MCIQCDQLVADYLHTELIITGEATREHVSKSVSQVSPVYPAGQIQSSTTKLRLARAGLTVRPSMCRVGETNVEFIGYKLCEIRKTNRPSVHRQSSMFNIHPALRFKASNYNTGMARFPESFAGSDGSSSEDSFPYRKRNPVWPGGANRKYQPEPSYKVWRNDFFSLT</sequence>
<proteinExistence type="predicted"/>
<dbReference type="AlphaFoldDB" id="A0A7J7K8W5"/>
<evidence type="ECO:0000313" key="2">
    <source>
        <dbReference type="Proteomes" id="UP000593567"/>
    </source>
</evidence>
<comment type="caution">
    <text evidence="1">The sequence shown here is derived from an EMBL/GenBank/DDBJ whole genome shotgun (WGS) entry which is preliminary data.</text>
</comment>
<gene>
    <name evidence="1" type="ORF">EB796_006998</name>
</gene>
<dbReference type="Proteomes" id="UP000593567">
    <property type="component" value="Unassembled WGS sequence"/>
</dbReference>
<organism evidence="1 2">
    <name type="scientific">Bugula neritina</name>
    <name type="common">Brown bryozoan</name>
    <name type="synonym">Sertularia neritina</name>
    <dbReference type="NCBI Taxonomy" id="10212"/>
    <lineage>
        <taxon>Eukaryota</taxon>
        <taxon>Metazoa</taxon>
        <taxon>Spiralia</taxon>
        <taxon>Lophotrochozoa</taxon>
        <taxon>Bryozoa</taxon>
        <taxon>Gymnolaemata</taxon>
        <taxon>Cheilostomatida</taxon>
        <taxon>Flustrina</taxon>
        <taxon>Buguloidea</taxon>
        <taxon>Bugulidae</taxon>
        <taxon>Bugula</taxon>
    </lineage>
</organism>
<evidence type="ECO:0000313" key="1">
    <source>
        <dbReference type="EMBL" id="KAF6034697.1"/>
    </source>
</evidence>
<name>A0A7J7K8W5_BUGNE</name>
<keyword evidence="2" id="KW-1185">Reference proteome</keyword>
<reference evidence="1" key="1">
    <citation type="submission" date="2020-06" db="EMBL/GenBank/DDBJ databases">
        <title>Draft genome of Bugula neritina, a colonial animal packing powerful symbionts and potential medicines.</title>
        <authorList>
            <person name="Rayko M."/>
        </authorList>
    </citation>
    <scope>NUCLEOTIDE SEQUENCE [LARGE SCALE GENOMIC DNA]</scope>
    <source>
        <strain evidence="1">Kwan_BN1</strain>
    </source>
</reference>